<organism evidence="1 2">
    <name type="scientific">Streptacidiphilus jeojiensis</name>
    <dbReference type="NCBI Taxonomy" id="3229225"/>
    <lineage>
        <taxon>Bacteria</taxon>
        <taxon>Bacillati</taxon>
        <taxon>Actinomycetota</taxon>
        <taxon>Actinomycetes</taxon>
        <taxon>Kitasatosporales</taxon>
        <taxon>Streptomycetaceae</taxon>
        <taxon>Streptacidiphilus</taxon>
    </lineage>
</organism>
<dbReference type="EMBL" id="JBEUKS010000014">
    <property type="protein sequence ID" value="MFC1442871.1"/>
    <property type="molecule type" value="Genomic_DNA"/>
</dbReference>
<keyword evidence="2" id="KW-1185">Reference proteome</keyword>
<name>A0ABV6XX70_9ACTN</name>
<comment type="caution">
    <text evidence="1">The sequence shown here is derived from an EMBL/GenBank/DDBJ whole genome shotgun (WGS) entry which is preliminary data.</text>
</comment>
<gene>
    <name evidence="1" type="ORF">ABUW04_31945</name>
</gene>
<evidence type="ECO:0000313" key="1">
    <source>
        <dbReference type="EMBL" id="MFC1442871.1"/>
    </source>
</evidence>
<reference evidence="1 2" key="1">
    <citation type="submission" date="2024-06" db="EMBL/GenBank/DDBJ databases">
        <authorList>
            <person name="Lee S.D."/>
        </authorList>
    </citation>
    <scope>NUCLEOTIDE SEQUENCE [LARGE SCALE GENOMIC DNA]</scope>
    <source>
        <strain evidence="1 2">N1-10</strain>
    </source>
</reference>
<dbReference type="Proteomes" id="UP001592581">
    <property type="component" value="Unassembled WGS sequence"/>
</dbReference>
<sequence>MTITLAARTPSRNASLGELAALLQDEHHHKLDVVAPASTIRAEDGRLIIHGTAHELSPTGVTTRAGAFRPTGVCEAGIAEKLGIPVGYLRKVRTEAPDLWDANVNGWLDRTDRSFMVRTLLPGHQGEGIARAMLSTGYRIIDNLDILTAALDGVRSAGVDVRIDSCDLSDKRMYVRVIANQVRAYAPKLLRNYRSPFTGDRGADNPVVFAGFEISNSETGCGAFTITPRLVVKVCKNGMTITKDAERNVHLGGRHDDGVVKWSNETVERVLKVVTSKTADAVRTFLRESYVQEQLHRIESTAGTPITNPEETITTVSKALRFNEDTRAALFNHFIAGADVTAGGVLHAVTSVAQTLPDADEAHDLEAQGLRAMELAAAA</sequence>
<evidence type="ECO:0000313" key="2">
    <source>
        <dbReference type="Proteomes" id="UP001592581"/>
    </source>
</evidence>
<proteinExistence type="predicted"/>
<accession>A0ABV6XX70</accession>
<dbReference type="RefSeq" id="WP_380567960.1">
    <property type="nucleotide sequence ID" value="NZ_JBEUKS010000014.1"/>
</dbReference>
<protein>
    <submittedName>
        <fullName evidence="1">DUF932 domain-containing protein</fullName>
    </submittedName>
</protein>